<dbReference type="InterPro" id="IPR052336">
    <property type="entry name" value="MlaD_Phospholipid_Transporter"/>
</dbReference>
<proteinExistence type="predicted"/>
<evidence type="ECO:0000259" key="3">
    <source>
        <dbReference type="Pfam" id="PF02470"/>
    </source>
</evidence>
<evidence type="ECO:0000256" key="2">
    <source>
        <dbReference type="SAM" id="SignalP"/>
    </source>
</evidence>
<dbReference type="InterPro" id="IPR003399">
    <property type="entry name" value="Mce/MlaD"/>
</dbReference>
<feature type="domain" description="Mce/MlaD" evidence="3">
    <location>
        <begin position="41"/>
        <end position="113"/>
    </location>
</feature>
<gene>
    <name evidence="4" type="ORF">EV378_2111</name>
</gene>
<dbReference type="RefSeq" id="WP_132423296.1">
    <property type="nucleotide sequence ID" value="NZ_SMFZ01000001.1"/>
</dbReference>
<dbReference type="Pfam" id="PF02470">
    <property type="entry name" value="MlaD"/>
    <property type="match status" value="1"/>
</dbReference>
<feature type="region of interest" description="Disordered" evidence="1">
    <location>
        <begin position="392"/>
        <end position="460"/>
    </location>
</feature>
<dbReference type="EMBL" id="SMFZ01000001">
    <property type="protein sequence ID" value="TCK26282.1"/>
    <property type="molecule type" value="Genomic_DNA"/>
</dbReference>
<reference evidence="4 5" key="1">
    <citation type="submission" date="2019-03" db="EMBL/GenBank/DDBJ databases">
        <title>Sequencing the genomes of 1000 actinobacteria strains.</title>
        <authorList>
            <person name="Klenk H.-P."/>
        </authorList>
    </citation>
    <scope>NUCLEOTIDE SEQUENCE [LARGE SCALE GENOMIC DNA]</scope>
    <source>
        <strain evidence="4 5">DSM 44969</strain>
    </source>
</reference>
<feature type="signal peptide" evidence="2">
    <location>
        <begin position="1"/>
        <end position="27"/>
    </location>
</feature>
<feature type="compositionally biased region" description="Low complexity" evidence="1">
    <location>
        <begin position="421"/>
        <end position="436"/>
    </location>
</feature>
<organism evidence="4 5">
    <name type="scientific">Pseudonocardia endophytica</name>
    <dbReference type="NCBI Taxonomy" id="401976"/>
    <lineage>
        <taxon>Bacteria</taxon>
        <taxon>Bacillati</taxon>
        <taxon>Actinomycetota</taxon>
        <taxon>Actinomycetes</taxon>
        <taxon>Pseudonocardiales</taxon>
        <taxon>Pseudonocardiaceae</taxon>
        <taxon>Pseudonocardia</taxon>
    </lineage>
</organism>
<evidence type="ECO:0000256" key="1">
    <source>
        <dbReference type="SAM" id="MobiDB-lite"/>
    </source>
</evidence>
<dbReference type="PANTHER" id="PTHR33371:SF4">
    <property type="entry name" value="INTERMEMBRANE PHOSPHOLIPID TRANSPORT SYSTEM BINDING PROTEIN MLAD"/>
    <property type="match status" value="1"/>
</dbReference>
<keyword evidence="5" id="KW-1185">Reference proteome</keyword>
<feature type="chain" id="PRO_5020577223" evidence="2">
    <location>
        <begin position="28"/>
        <end position="460"/>
    </location>
</feature>
<dbReference type="AlphaFoldDB" id="A0A4R1I817"/>
<sequence>MTPSRRSVTLAARVLALVAAAGVFATAAATPRAIGDDEPRLVTAMFADASPILEGNDVLMDGVPVGKVRSMTVVGNQSAVTVALEPEAMPVHRDARMTIKPVSLLGERFIEYDRGSPQAPLLGPDEPLPVEQTGRPSDLDQLLNAINDPTGRALAGLVTTLGDGMRDNGKNADEAVKALAPAMTDTENLVRVLNDQSATLQQLVDNTEPVAGALAADDGKRLDGLVDSANQLLGTTADRQKALNETLVRAPDTLAQTRGALEDLAGVTRSATPTLRSMRPTTDNLVAISAELQTFADSADPALASSQPVLDRARELLAEARPVVSDLKPAGPDLRGTAAGLDPLANEFTDRLPGFWNFIQGWALTTNGYDGLSHYFRAMVTVNTDEITHAVPPAAPLLDGNQPPDAATPGPAPLPQIPGVSPEGAPLPGLLEPGPSADGGATGLDEKQESGALDYLLGGN</sequence>
<accession>A0A4R1I817</accession>
<protein>
    <submittedName>
        <fullName evidence="4">Phospholipid/cholesterol/gamma-HCH transport system substrate-binding protein</fullName>
    </submittedName>
</protein>
<comment type="caution">
    <text evidence="4">The sequence shown here is derived from an EMBL/GenBank/DDBJ whole genome shotgun (WGS) entry which is preliminary data.</text>
</comment>
<dbReference type="PANTHER" id="PTHR33371">
    <property type="entry name" value="INTERMEMBRANE PHOSPHOLIPID TRANSPORT SYSTEM BINDING PROTEIN MLAD-RELATED"/>
    <property type="match status" value="1"/>
</dbReference>
<name>A0A4R1I817_PSEEN</name>
<evidence type="ECO:0000313" key="4">
    <source>
        <dbReference type="EMBL" id="TCK26282.1"/>
    </source>
</evidence>
<keyword evidence="2" id="KW-0732">Signal</keyword>
<dbReference type="Proteomes" id="UP000295560">
    <property type="component" value="Unassembled WGS sequence"/>
</dbReference>
<evidence type="ECO:0000313" key="5">
    <source>
        <dbReference type="Proteomes" id="UP000295560"/>
    </source>
</evidence>
<dbReference type="OrthoDB" id="5242119at2"/>